<organism evidence="3 4">
    <name type="scientific">Bifidobacterium hapali</name>
    <dbReference type="NCBI Taxonomy" id="1630172"/>
    <lineage>
        <taxon>Bacteria</taxon>
        <taxon>Bacillati</taxon>
        <taxon>Actinomycetota</taxon>
        <taxon>Actinomycetes</taxon>
        <taxon>Bifidobacteriales</taxon>
        <taxon>Bifidobacteriaceae</taxon>
        <taxon>Bifidobacterium</taxon>
    </lineage>
</organism>
<feature type="region of interest" description="Disordered" evidence="1">
    <location>
        <begin position="100"/>
        <end position="119"/>
    </location>
</feature>
<keyword evidence="2" id="KW-0732">Signal</keyword>
<gene>
    <name evidence="3" type="ORF">BHAP_1387</name>
</gene>
<feature type="chain" id="PRO_5012175800" evidence="2">
    <location>
        <begin position="27"/>
        <end position="276"/>
    </location>
</feature>
<protein>
    <submittedName>
        <fullName evidence="3">Uridine kinase</fullName>
    </submittedName>
</protein>
<evidence type="ECO:0000256" key="1">
    <source>
        <dbReference type="SAM" id="MobiDB-lite"/>
    </source>
</evidence>
<sequence>MVAHAAIFRRLLSTATVCGLCIVTLAACSTPLTSTTGDTTSTNAAKPNTNSTDNNVSDTAKRFVACLTEKGFDAQLSASVLDSSGHGTKDTAELRMLDASGNPVEVGGDSDGASISSDSTSSFQQLYPAAVYTTVDDNGAWVTFQDSSGLAGTPYANKQADYAACEQANPEFTQPVQGDTQQHQYSDIDKQAALNFAKQARAHGYNWVEDPASDTPTTIMIPKTVSESELRRFFKDCPTGGANISFGFGGTPDEFGYDYTKVMEEMLSDGSATSAQ</sequence>
<name>A0A261FYE8_9BIFI</name>
<dbReference type="Proteomes" id="UP000216074">
    <property type="component" value="Unassembled WGS sequence"/>
</dbReference>
<keyword evidence="4" id="KW-1185">Reference proteome</keyword>
<reference evidence="3 4" key="1">
    <citation type="journal article" date="2017" name="BMC Genomics">
        <title>Comparative genomic and phylogenomic analyses of the Bifidobacteriaceae family.</title>
        <authorList>
            <person name="Lugli G.A."/>
            <person name="Milani C."/>
            <person name="Turroni F."/>
            <person name="Duranti S."/>
            <person name="Mancabelli L."/>
            <person name="Mangifesta M."/>
            <person name="Ferrario C."/>
            <person name="Modesto M."/>
            <person name="Mattarelli P."/>
            <person name="Jiri K."/>
            <person name="van Sinderen D."/>
            <person name="Ventura M."/>
        </authorList>
    </citation>
    <scope>NUCLEOTIDE SEQUENCE [LARGE SCALE GENOMIC DNA]</scope>
    <source>
        <strain evidence="3 4">DSM 100202</strain>
    </source>
</reference>
<comment type="caution">
    <text evidence="3">The sequence shown here is derived from an EMBL/GenBank/DDBJ whole genome shotgun (WGS) entry which is preliminary data.</text>
</comment>
<dbReference type="AlphaFoldDB" id="A0A261FYE8"/>
<evidence type="ECO:0000313" key="4">
    <source>
        <dbReference type="Proteomes" id="UP000216074"/>
    </source>
</evidence>
<evidence type="ECO:0000256" key="2">
    <source>
        <dbReference type="SAM" id="SignalP"/>
    </source>
</evidence>
<dbReference type="RefSeq" id="WP_094729995.1">
    <property type="nucleotide sequence ID" value="NZ_MWWY01000025.1"/>
</dbReference>
<feature type="signal peptide" evidence="2">
    <location>
        <begin position="1"/>
        <end position="26"/>
    </location>
</feature>
<accession>A0A261FYE8</accession>
<dbReference type="EMBL" id="MWWY01000025">
    <property type="protein sequence ID" value="OZG64220.1"/>
    <property type="molecule type" value="Genomic_DNA"/>
</dbReference>
<proteinExistence type="predicted"/>
<keyword evidence="3" id="KW-0418">Kinase</keyword>
<dbReference type="GO" id="GO:0016301">
    <property type="term" value="F:kinase activity"/>
    <property type="evidence" value="ECO:0007669"/>
    <property type="project" value="UniProtKB-KW"/>
</dbReference>
<dbReference type="OrthoDB" id="3231829at2"/>
<evidence type="ECO:0000313" key="3">
    <source>
        <dbReference type="EMBL" id="OZG64220.1"/>
    </source>
</evidence>
<feature type="region of interest" description="Disordered" evidence="1">
    <location>
        <begin position="33"/>
        <end position="54"/>
    </location>
</feature>
<keyword evidence="3" id="KW-0808">Transferase</keyword>